<organism evidence="1 2">
    <name type="scientific">Candidatus Odyssella acanthamoebae</name>
    <dbReference type="NCBI Taxonomy" id="91604"/>
    <lineage>
        <taxon>Bacteria</taxon>
        <taxon>Pseudomonadati</taxon>
        <taxon>Pseudomonadota</taxon>
        <taxon>Alphaproteobacteria</taxon>
        <taxon>Holosporales</taxon>
        <taxon>Candidatus Paracaedibacteraceae</taxon>
        <taxon>Candidatus Odyssella</taxon>
    </lineage>
</organism>
<dbReference type="Proteomes" id="UP000028926">
    <property type="component" value="Chromosome"/>
</dbReference>
<sequence length="177" mass="20624">MQARRTQQIIPQTTDAIFYLLSKPSSRGNFKGWNFPITFPESQALKPADYNYEEVPLEEITQEDFLKYLMDSDISKQYGELLKIVSPYDSSPAVIKKHLIELALLPVDQQQDRISHLLNRGATDLINPIPDESLKRKLMEAWQARKISIQYLLDARSRVYYGREKMEKELDAFLNKN</sequence>
<dbReference type="EMBL" id="CP008941">
    <property type="protein sequence ID" value="AIK96792.1"/>
    <property type="molecule type" value="Genomic_DNA"/>
</dbReference>
<reference evidence="1 2" key="1">
    <citation type="submission" date="2014-07" db="EMBL/GenBank/DDBJ databases">
        <title>Comparative genomic insights into amoeba endosymbionts belonging to the families of Holosporaceae and Candidatus Midichloriaceae within Rickettsiales.</title>
        <authorList>
            <person name="Wang Z."/>
            <person name="Wu M."/>
        </authorList>
    </citation>
    <scope>NUCLEOTIDE SEQUENCE [LARGE SCALE GENOMIC DNA]</scope>
    <source>
        <strain evidence="1">PRA3</strain>
    </source>
</reference>
<evidence type="ECO:0000313" key="1">
    <source>
        <dbReference type="EMBL" id="AIK96792.1"/>
    </source>
</evidence>
<protein>
    <submittedName>
        <fullName evidence="1">Uncharacterized protein</fullName>
    </submittedName>
</protein>
<keyword evidence="2" id="KW-1185">Reference proteome</keyword>
<dbReference type="AlphaFoldDB" id="A0A077AUC0"/>
<accession>A0A077AUC0</accession>
<dbReference type="HOGENOM" id="CLU_1515224_0_0_5"/>
<dbReference type="KEGG" id="paca:ID47_08720"/>
<proteinExistence type="predicted"/>
<name>A0A077AUC0_9PROT</name>
<evidence type="ECO:0000313" key="2">
    <source>
        <dbReference type="Proteomes" id="UP000028926"/>
    </source>
</evidence>
<gene>
    <name evidence="1" type="ORF">ID47_08720</name>
</gene>
<dbReference type="RefSeq" id="WP_038465505.1">
    <property type="nucleotide sequence ID" value="NZ_CP008941.1"/>
</dbReference>